<evidence type="ECO:0000313" key="2">
    <source>
        <dbReference type="Proteomes" id="UP000694867"/>
    </source>
</evidence>
<dbReference type="Gene3D" id="2.60.40.10">
    <property type="entry name" value="Immunoglobulins"/>
    <property type="match status" value="1"/>
</dbReference>
<keyword evidence="2" id="KW-1185">Reference proteome</keyword>
<gene>
    <name evidence="3" type="primary">LOC108864538</name>
</gene>
<dbReference type="RefSeq" id="XP_028967951.1">
    <property type="nucleotide sequence ID" value="XM_029112118.1"/>
</dbReference>
<dbReference type="InterPro" id="IPR007110">
    <property type="entry name" value="Ig-like_dom"/>
</dbReference>
<organism evidence="2 3">
    <name type="scientific">Galendromus occidentalis</name>
    <name type="common">western predatory mite</name>
    <dbReference type="NCBI Taxonomy" id="34638"/>
    <lineage>
        <taxon>Eukaryota</taxon>
        <taxon>Metazoa</taxon>
        <taxon>Ecdysozoa</taxon>
        <taxon>Arthropoda</taxon>
        <taxon>Chelicerata</taxon>
        <taxon>Arachnida</taxon>
        <taxon>Acari</taxon>
        <taxon>Parasitiformes</taxon>
        <taxon>Mesostigmata</taxon>
        <taxon>Gamasina</taxon>
        <taxon>Phytoseioidea</taxon>
        <taxon>Phytoseiidae</taxon>
        <taxon>Typhlodrominae</taxon>
        <taxon>Galendromus</taxon>
    </lineage>
</organism>
<sequence>MNLTLTLKNGLLCIGSGGLRLTQLGVPSLVRFGEPTWLNCSYALDRGERLYSVKWYKDNVEIYSHIPDEVPATKVFQHPGVDIDLGQSTVSDLFLRSTDAMSDGRYRCEVSQEGSFTTERAKKDLLVYDIPDGDPVLTNLLSTYHMNELVNVTCRFGPVKGTSRGLTWYINDTKVRKDMEIQKDISHDDGRVTLVKVLLFHIRPRHVDSKGKLKLQCRGKIGMTFQLNSEEVRVKARANSSRLQVIRGTEMGGPQIAGLYSNYRKQESLVVACKTRDALGHRDNLTWFVNDRNASEWTSSYPIVEIDSSNSVRETELQLRVPLTPDNFQRSELRLRCSMLRSERFTRIAEASAHVLYHRFSAQSSRSASLCSSLPIAAVALVTLLQYHV</sequence>
<proteinExistence type="predicted"/>
<dbReference type="AlphaFoldDB" id="A0AAJ7WI51"/>
<dbReference type="PANTHER" id="PTHR21261:SF15">
    <property type="entry name" value="BEATEN PATH IIIA, ISOFORM D-RELATED"/>
    <property type="match status" value="1"/>
</dbReference>
<dbReference type="InterPro" id="IPR036179">
    <property type="entry name" value="Ig-like_dom_sf"/>
</dbReference>
<protein>
    <submittedName>
        <fullName evidence="3">Uncharacterized protein LOC108864538</fullName>
    </submittedName>
</protein>
<dbReference type="SUPFAM" id="SSF48726">
    <property type="entry name" value="Immunoglobulin"/>
    <property type="match status" value="1"/>
</dbReference>
<dbReference type="PANTHER" id="PTHR21261">
    <property type="entry name" value="BEAT PROTEIN"/>
    <property type="match status" value="1"/>
</dbReference>
<dbReference type="Proteomes" id="UP000694867">
    <property type="component" value="Unplaced"/>
</dbReference>
<evidence type="ECO:0000313" key="3">
    <source>
        <dbReference type="RefSeq" id="XP_028967951.1"/>
    </source>
</evidence>
<feature type="domain" description="Ig-like" evidence="1">
    <location>
        <begin position="33"/>
        <end position="126"/>
    </location>
</feature>
<dbReference type="PROSITE" id="PS50835">
    <property type="entry name" value="IG_LIKE"/>
    <property type="match status" value="1"/>
</dbReference>
<accession>A0AAJ7WI51</accession>
<evidence type="ECO:0000259" key="1">
    <source>
        <dbReference type="PROSITE" id="PS50835"/>
    </source>
</evidence>
<dbReference type="InterPro" id="IPR013783">
    <property type="entry name" value="Ig-like_fold"/>
</dbReference>
<dbReference type="GeneID" id="108864538"/>
<name>A0AAJ7WI51_9ACAR</name>
<reference evidence="3" key="1">
    <citation type="submission" date="2025-08" db="UniProtKB">
        <authorList>
            <consortium name="RefSeq"/>
        </authorList>
    </citation>
    <scope>IDENTIFICATION</scope>
</reference>
<dbReference type="KEGG" id="goe:108864538"/>